<gene>
    <name evidence="2" type="ORF">POSPLADRAFT_1139996</name>
</gene>
<dbReference type="SUPFAM" id="SSF56399">
    <property type="entry name" value="ADP-ribosylation"/>
    <property type="match status" value="1"/>
</dbReference>
<dbReference type="OrthoDB" id="9514740at2759"/>
<proteinExistence type="predicted"/>
<dbReference type="EMBL" id="KZ110595">
    <property type="protein sequence ID" value="OSX63770.1"/>
    <property type="molecule type" value="Genomic_DNA"/>
</dbReference>
<name>A0A1X6N5H2_9APHY</name>
<evidence type="ECO:0000313" key="2">
    <source>
        <dbReference type="EMBL" id="OSX63770.1"/>
    </source>
</evidence>
<protein>
    <recommendedName>
        <fullName evidence="1">PARP catalytic domain-containing protein</fullName>
    </recommendedName>
</protein>
<dbReference type="InterPro" id="IPR012317">
    <property type="entry name" value="Poly(ADP-ribose)pol_cat_dom"/>
</dbReference>
<sequence>MCSDATRNSATVCSFPNCRRAVWQDPDGSYSSYCGRGHRDAMAQVNTNNQAQLCKACSILFFAAVTCARFMSKMAMLMDSVAFAVPLLIRMGSNHPHLHNHLLSHSFVHCSVATSQFGLDRTRHRAVTAEILIELMQSREAKLSLVYSLVNGKTSEFCSRKCGQITIAGAPKILEVSNKHDAFNEVSTQFLQGWRHPTSKPTVVKIWKIFSDKDHNDRFARYRLAVERRIGKEGGNSLRRWHGTIRACRLGDDETQLRGDGDSALFVQSSFEIAKFGKRTNFGRFGEGIYTSATSSKANDYVAEGGGSSYRAMLLNDVVMGKTIKLTADNPNLKEPPQGYDSVVGEPGGSLNYDESIGDAGSDRKLGYRSVLGCCPLPASIEFSLATRLIQTGRDSEIHFVLWPSSDTQTQPFRYYIDMRLSEDVLSIIVTLLPAGNARALLTLSKCLHDIALPQAVSSICVSKADNLVAMCQYFAGNSRHDHIRTLEIQSGALVQEHVEAKNAYNRAQVMECLHEFFQKATNVTRLTLGSAELIFHDGCKSQIGHAIASLRYLSTLSLLDVGPQTISTLNELPLTIKALEMSAPEPFYTYGDWSWIRDLKPIPSVQRLRLTHFFVLSFTSLTPVSGCAWPNALCLEIGENRVPCSVYPRFFPNARCFHLGHSGIECLGEHKEADKWRNMGRITTSLEQIYEWDISERTQLVEFVDKAGCGAKWLQDMSSIVGRLSPVVLRVTISSPEELFCRQGIPVQPSKFWAQIFAYGPRLKSIELVLAEGCGRIQEYQDHSCSLSRDDCWQLIRAACVPSPRFLIHGV</sequence>
<dbReference type="Pfam" id="PF00644">
    <property type="entry name" value="PARP"/>
    <property type="match status" value="1"/>
</dbReference>
<evidence type="ECO:0000259" key="1">
    <source>
        <dbReference type="Pfam" id="PF00644"/>
    </source>
</evidence>
<dbReference type="Proteomes" id="UP000194127">
    <property type="component" value="Unassembled WGS sequence"/>
</dbReference>
<dbReference type="AlphaFoldDB" id="A0A1X6N5H2"/>
<dbReference type="RefSeq" id="XP_024340564.1">
    <property type="nucleotide sequence ID" value="XM_024485114.1"/>
</dbReference>
<dbReference type="STRING" id="670580.A0A1X6N5H2"/>
<organism evidence="2 3">
    <name type="scientific">Postia placenta MAD-698-R-SB12</name>
    <dbReference type="NCBI Taxonomy" id="670580"/>
    <lineage>
        <taxon>Eukaryota</taxon>
        <taxon>Fungi</taxon>
        <taxon>Dikarya</taxon>
        <taxon>Basidiomycota</taxon>
        <taxon>Agaricomycotina</taxon>
        <taxon>Agaricomycetes</taxon>
        <taxon>Polyporales</taxon>
        <taxon>Adustoporiaceae</taxon>
        <taxon>Rhodonia</taxon>
    </lineage>
</organism>
<feature type="domain" description="PARP catalytic" evidence="1">
    <location>
        <begin position="271"/>
        <end position="346"/>
    </location>
</feature>
<dbReference type="Gene3D" id="3.90.228.10">
    <property type="match status" value="1"/>
</dbReference>
<reference evidence="2 3" key="1">
    <citation type="submission" date="2017-04" db="EMBL/GenBank/DDBJ databases">
        <title>Genome Sequence of the Model Brown-Rot Fungus Postia placenta SB12.</title>
        <authorList>
            <consortium name="DOE Joint Genome Institute"/>
            <person name="Gaskell J."/>
            <person name="Kersten P."/>
            <person name="Larrondo L.F."/>
            <person name="Canessa P."/>
            <person name="Martinez D."/>
            <person name="Hibbett D."/>
            <person name="Schmoll M."/>
            <person name="Kubicek C.P."/>
            <person name="Martinez A.T."/>
            <person name="Yadav J."/>
            <person name="Master E."/>
            <person name="Magnuson J.K."/>
            <person name="James T."/>
            <person name="Yaver D."/>
            <person name="Berka R."/>
            <person name="Labutti K."/>
            <person name="Lipzen A."/>
            <person name="Aerts A."/>
            <person name="Barry K."/>
            <person name="Henrissat B."/>
            <person name="Blanchette R."/>
            <person name="Grigoriev I."/>
            <person name="Cullen D."/>
        </authorList>
    </citation>
    <scope>NUCLEOTIDE SEQUENCE [LARGE SCALE GENOMIC DNA]</scope>
    <source>
        <strain evidence="2 3">MAD-698-R-SB12</strain>
    </source>
</reference>
<accession>A0A1X6N5H2</accession>
<keyword evidence="3" id="KW-1185">Reference proteome</keyword>
<evidence type="ECO:0000313" key="3">
    <source>
        <dbReference type="Proteomes" id="UP000194127"/>
    </source>
</evidence>
<dbReference type="GO" id="GO:0003950">
    <property type="term" value="F:NAD+ poly-ADP-ribosyltransferase activity"/>
    <property type="evidence" value="ECO:0007669"/>
    <property type="project" value="InterPro"/>
</dbReference>
<dbReference type="GeneID" id="36330063"/>